<accession>A0ABY1ZF00</accession>
<sequence>MCPDELNVIQYLGNLAIGKTALWCYFIWYLVTVGYYFDPDISIWLNSVGVSLIVGIGLNLSVARGKGVTRDSWQTFRLVIPPRLSQLWMSAGTCVAFIALVYLVKLKRRLKGPK</sequence>
<comment type="caution">
    <text evidence="2">The sequence shown here is derived from an EMBL/GenBank/DDBJ whole genome shotgun (WGS) entry which is preliminary data.</text>
</comment>
<keyword evidence="1" id="KW-1133">Transmembrane helix</keyword>
<evidence type="ECO:0000313" key="2">
    <source>
        <dbReference type="EMBL" id="TBW49120.1"/>
    </source>
</evidence>
<dbReference type="RefSeq" id="WP_131483718.1">
    <property type="nucleotide sequence ID" value="NZ_SJDL01000043.1"/>
</dbReference>
<name>A0ABY1ZF00_9GAMM</name>
<reference evidence="2 3" key="1">
    <citation type="submission" date="2019-02" db="EMBL/GenBank/DDBJ databases">
        <title>Marinobacter halodurans sp. nov., a marine bacterium isolated from sea tidal flat.</title>
        <authorList>
            <person name="Yoo Y."/>
            <person name="Lee D.W."/>
            <person name="Kim B.S."/>
            <person name="Kim J.-J."/>
        </authorList>
    </citation>
    <scope>NUCLEOTIDE SEQUENCE [LARGE SCALE GENOMIC DNA]</scope>
    <source>
        <strain evidence="2 3">YJ-S3-2</strain>
    </source>
</reference>
<feature type="transmembrane region" description="Helical" evidence="1">
    <location>
        <begin position="85"/>
        <end position="104"/>
    </location>
</feature>
<keyword evidence="1" id="KW-0472">Membrane</keyword>
<keyword evidence="1" id="KW-0812">Transmembrane</keyword>
<feature type="transmembrane region" description="Helical" evidence="1">
    <location>
        <begin position="20"/>
        <end position="37"/>
    </location>
</feature>
<protein>
    <submittedName>
        <fullName evidence="2">Uncharacterized protein</fullName>
    </submittedName>
</protein>
<keyword evidence="3" id="KW-1185">Reference proteome</keyword>
<evidence type="ECO:0000256" key="1">
    <source>
        <dbReference type="SAM" id="Phobius"/>
    </source>
</evidence>
<dbReference type="EMBL" id="SJDL01000043">
    <property type="protein sequence ID" value="TBW49120.1"/>
    <property type="molecule type" value="Genomic_DNA"/>
</dbReference>
<gene>
    <name evidence="2" type="ORF">EZI54_20320</name>
</gene>
<proteinExistence type="predicted"/>
<organism evidence="2 3">
    <name type="scientific">Marinobacter halodurans</name>
    <dbReference type="NCBI Taxonomy" id="2528979"/>
    <lineage>
        <taxon>Bacteria</taxon>
        <taxon>Pseudomonadati</taxon>
        <taxon>Pseudomonadota</taxon>
        <taxon>Gammaproteobacteria</taxon>
        <taxon>Pseudomonadales</taxon>
        <taxon>Marinobacteraceae</taxon>
        <taxon>Marinobacter</taxon>
    </lineage>
</organism>
<feature type="transmembrane region" description="Helical" evidence="1">
    <location>
        <begin position="44"/>
        <end position="65"/>
    </location>
</feature>
<evidence type="ECO:0000313" key="3">
    <source>
        <dbReference type="Proteomes" id="UP000313645"/>
    </source>
</evidence>
<dbReference type="Proteomes" id="UP000313645">
    <property type="component" value="Unassembled WGS sequence"/>
</dbReference>